<dbReference type="AlphaFoldDB" id="A0AAF0QBD5"/>
<reference evidence="2" key="1">
    <citation type="submission" date="2023-08" db="EMBL/GenBank/DDBJ databases">
        <title>A de novo genome assembly of Solanum verrucosum Schlechtendal, a Mexican diploid species geographically isolated from the other diploid A-genome species in potato relatives.</title>
        <authorList>
            <person name="Hosaka K."/>
        </authorList>
    </citation>
    <scope>NUCLEOTIDE SEQUENCE</scope>
    <source>
        <tissue evidence="2">Young leaves</tissue>
    </source>
</reference>
<proteinExistence type="predicted"/>
<dbReference type="Gene3D" id="3.10.10.10">
    <property type="entry name" value="HIV Type 1 Reverse Transcriptase, subunit A, domain 1"/>
    <property type="match status" value="1"/>
</dbReference>
<feature type="region of interest" description="Disordered" evidence="1">
    <location>
        <begin position="182"/>
        <end position="221"/>
    </location>
</feature>
<dbReference type="InterPro" id="IPR043128">
    <property type="entry name" value="Rev_trsase/Diguanyl_cyclase"/>
</dbReference>
<dbReference type="InterPro" id="IPR053134">
    <property type="entry name" value="RNA-dir_DNA_polymerase"/>
</dbReference>
<organism evidence="2 3">
    <name type="scientific">Solanum verrucosum</name>
    <dbReference type="NCBI Taxonomy" id="315347"/>
    <lineage>
        <taxon>Eukaryota</taxon>
        <taxon>Viridiplantae</taxon>
        <taxon>Streptophyta</taxon>
        <taxon>Embryophyta</taxon>
        <taxon>Tracheophyta</taxon>
        <taxon>Spermatophyta</taxon>
        <taxon>Magnoliopsida</taxon>
        <taxon>eudicotyledons</taxon>
        <taxon>Gunneridae</taxon>
        <taxon>Pentapetalae</taxon>
        <taxon>asterids</taxon>
        <taxon>lamiids</taxon>
        <taxon>Solanales</taxon>
        <taxon>Solanaceae</taxon>
        <taxon>Solanoideae</taxon>
        <taxon>Solaneae</taxon>
        <taxon>Solanum</taxon>
    </lineage>
</organism>
<evidence type="ECO:0000313" key="2">
    <source>
        <dbReference type="EMBL" id="WMV18225.1"/>
    </source>
</evidence>
<evidence type="ECO:0000313" key="3">
    <source>
        <dbReference type="Proteomes" id="UP001234989"/>
    </source>
</evidence>
<evidence type="ECO:0000256" key="1">
    <source>
        <dbReference type="SAM" id="MobiDB-lite"/>
    </source>
</evidence>
<dbReference type="PANTHER" id="PTHR24559:SF444">
    <property type="entry name" value="REVERSE TRANSCRIPTASE DOMAIN-CONTAINING PROTEIN"/>
    <property type="match status" value="1"/>
</dbReference>
<sequence length="463" mass="53058">MEAVPKAVIETPARGRGDLVEDGRCVRELLLEWFNRYATRCSNEGRGADPCGRNENRLIFESLTQSSLYVTKYEARFCELSRHSMTIVPDDVERVRQSVRGLTFSVRSYMFRAAREGASFQSILSTAKEAELMVLEEFGDPKRARSSSQFLLPHMEAEVRIEQLSVTRSCFTCGDTSHRMRHSPLQTHFGPQRSYTVAPARDSMPSTRDRDRVQSGRGGKTFGRSAPLLLGGGRAQTAVFLYGVVYGKRDESTRMCINYRQLNQVTVKNKYHLPRIDDLSDQLQGASLFSKIDLRGRSRSAFEDYTPEIEGKEALCEFLKVQRDLNLRQYRWLELLKDYDITILYHPGKTNVVVVALSRKTSSMGNLAAISVEKRPLARDVHSVSQKIRLVRDFLGNVFMMPMSLLASVYDVEVFVDECYDAKVFAGDYYDVEVFTSDWYCADEKWFQRDIDSCDLMHFYAYE</sequence>
<dbReference type="SUPFAM" id="SSF56672">
    <property type="entry name" value="DNA/RNA polymerases"/>
    <property type="match status" value="1"/>
</dbReference>
<name>A0AAF0QBD5_SOLVR</name>
<dbReference type="Gene3D" id="3.30.70.270">
    <property type="match status" value="1"/>
</dbReference>
<dbReference type="PANTHER" id="PTHR24559">
    <property type="entry name" value="TRANSPOSON TY3-I GAG-POL POLYPROTEIN"/>
    <property type="match status" value="1"/>
</dbReference>
<accession>A0AAF0QBD5</accession>
<protein>
    <submittedName>
        <fullName evidence="2">Uncharacterized protein</fullName>
    </submittedName>
</protein>
<dbReference type="EMBL" id="CP133614">
    <property type="protein sequence ID" value="WMV18225.1"/>
    <property type="molecule type" value="Genomic_DNA"/>
</dbReference>
<dbReference type="InterPro" id="IPR043502">
    <property type="entry name" value="DNA/RNA_pol_sf"/>
</dbReference>
<gene>
    <name evidence="2" type="ORF">MTR67_011610</name>
</gene>
<keyword evidence="3" id="KW-1185">Reference proteome</keyword>
<dbReference type="Proteomes" id="UP001234989">
    <property type="component" value="Chromosome 3"/>
</dbReference>